<sequence>MAEAHGARGSAQSKLPRLSIMDLSKPHTFIKPVKRINEGHDVPHFLTSRAYSDIGTFVMQLDTAMCPRKVEVDGKTQVKTWELGSSDFAVSGLVKEIQEMLKTIEAIIDEAPPDTGPRRFGNISFRRWHELLESRVGTILRRHVPVEILDAGSPGEATAEDELTSYLLGGFGSSQRLDFGTGHELSFLAFLGCLWKLGGFTAGNEISDDGRLERSIVLGVFEPYLNVIRRLVLTYSLEPAGSHGVWGLDDHFFLSYIFGSAQYSPAIQDGQPMPVEGSLPDAPNPASVIKKNIVDQERKKNMYFAAIGFINDVKTGPFWEHSPILFDISGVRAGWGKVNKGMIKMYNAEVLSKFPVVQHFNFGSLFSFERDPNAAAAAATVHTSNQPSSHTISVSGNTSGAPTSRPVPQEGTRAPWANAPATTIPNAPPQAGVATAAPWAKPASAAPPQADGSVPTRAPWAASGSGSAPLPGNVPTRAPWATGPR</sequence>
<dbReference type="RefSeq" id="XP_018131502.1">
    <property type="nucleotide sequence ID" value="XM_018274428.2"/>
</dbReference>
<dbReference type="Pfam" id="PF03095">
    <property type="entry name" value="PTPA"/>
    <property type="match status" value="1"/>
</dbReference>
<evidence type="ECO:0000256" key="1">
    <source>
        <dbReference type="ARBA" id="ARBA00000971"/>
    </source>
</evidence>
<dbReference type="STRING" id="342668.A0A1B8GPK3"/>
<dbReference type="OrthoDB" id="16120at2759"/>
<gene>
    <name evidence="12" type="primary">RRD1</name>
    <name evidence="12" type="ORF">VE01_04962</name>
</gene>
<dbReference type="GO" id="GO:0008160">
    <property type="term" value="F:protein tyrosine phosphatase activator activity"/>
    <property type="evidence" value="ECO:0007669"/>
    <property type="project" value="TreeGrafter"/>
</dbReference>
<dbReference type="GO" id="GO:0005634">
    <property type="term" value="C:nucleus"/>
    <property type="evidence" value="ECO:0007669"/>
    <property type="project" value="UniProtKB-SubCell"/>
</dbReference>
<feature type="compositionally biased region" description="Low complexity" evidence="11">
    <location>
        <begin position="414"/>
        <end position="450"/>
    </location>
</feature>
<dbReference type="InterPro" id="IPR004327">
    <property type="entry name" value="Phstyr_phstse_ac"/>
</dbReference>
<evidence type="ECO:0000313" key="12">
    <source>
        <dbReference type="EMBL" id="OBT97769.1"/>
    </source>
</evidence>
<dbReference type="GO" id="GO:0000159">
    <property type="term" value="C:protein phosphatase type 2A complex"/>
    <property type="evidence" value="ECO:0007669"/>
    <property type="project" value="TreeGrafter"/>
</dbReference>
<dbReference type="InterPro" id="IPR043170">
    <property type="entry name" value="PTPA_C_lid"/>
</dbReference>
<keyword evidence="7 10" id="KW-0413">Isomerase</keyword>
<evidence type="ECO:0000256" key="5">
    <source>
        <dbReference type="ARBA" id="ARBA00022490"/>
    </source>
</evidence>
<dbReference type="EMBL" id="KV460220">
    <property type="protein sequence ID" value="OBT97769.1"/>
    <property type="molecule type" value="Genomic_DNA"/>
</dbReference>
<dbReference type="PANTHER" id="PTHR10012:SF3">
    <property type="entry name" value="SERINE_THREONINE-PROTEIN PHOSPHATASE 2A ACTIVATOR 1"/>
    <property type="match status" value="1"/>
</dbReference>
<keyword evidence="13" id="KW-1185">Reference proteome</keyword>
<reference evidence="12 13" key="1">
    <citation type="submission" date="2016-03" db="EMBL/GenBank/DDBJ databases">
        <title>Comparative genomics of Pseudogymnoascus destructans, the fungus causing white-nose syndrome of bats.</title>
        <authorList>
            <person name="Palmer J.M."/>
            <person name="Drees K.P."/>
            <person name="Foster J.T."/>
            <person name="Lindner D.L."/>
        </authorList>
    </citation>
    <scope>NUCLEOTIDE SEQUENCE [LARGE SCALE GENOMIC DNA]</scope>
    <source>
        <strain evidence="12 13">UAMH 10579</strain>
    </source>
</reference>
<dbReference type="Proteomes" id="UP000091956">
    <property type="component" value="Unassembled WGS sequence"/>
</dbReference>
<evidence type="ECO:0000256" key="8">
    <source>
        <dbReference type="ARBA" id="ARBA00023242"/>
    </source>
</evidence>
<dbReference type="SUPFAM" id="SSF140984">
    <property type="entry name" value="PTPA-like"/>
    <property type="match status" value="1"/>
</dbReference>
<feature type="compositionally biased region" description="Polar residues" evidence="11">
    <location>
        <begin position="381"/>
        <end position="402"/>
    </location>
</feature>
<evidence type="ECO:0000256" key="6">
    <source>
        <dbReference type="ARBA" id="ARBA00023110"/>
    </source>
</evidence>
<comment type="similarity">
    <text evidence="4 10">Belongs to the PTPA-type PPIase family.</text>
</comment>
<evidence type="ECO:0000256" key="4">
    <source>
        <dbReference type="ARBA" id="ARBA00011019"/>
    </source>
</evidence>
<evidence type="ECO:0000256" key="7">
    <source>
        <dbReference type="ARBA" id="ARBA00023235"/>
    </source>
</evidence>
<feature type="region of interest" description="Disordered" evidence="11">
    <location>
        <begin position="381"/>
        <end position="485"/>
    </location>
</feature>
<proteinExistence type="inferred from homology"/>
<comment type="function">
    <text evidence="9">PPIases accelerate the folding of proteins. It catalyzes the cis-trans isomerization of proline imidic peptide bonds in oligopeptides. Acts as a regulatory subunit for PP2A-like phosphatases modulating their activity or substrate specificity, probably by inducing a conformational change in the catalytic subunit, a direct target of the PPIase. Can reactivate inactive phosphatase PP2A-phosphatase methylesterase complexes (PP2Ai) in presence of ATP and Mg(2+) by dissociating the inactive form from the complex.</text>
</comment>
<dbReference type="FunFam" id="1.20.120.1150:FF:000003">
    <property type="entry name" value="Serine/threonine-protein phosphatase 2A activator"/>
    <property type="match status" value="1"/>
</dbReference>
<dbReference type="Gene3D" id="1.20.120.1150">
    <property type="match status" value="1"/>
</dbReference>
<dbReference type="GeneID" id="28838348"/>
<dbReference type="GO" id="GO:0003755">
    <property type="term" value="F:peptidyl-prolyl cis-trans isomerase activity"/>
    <property type="evidence" value="ECO:0007669"/>
    <property type="project" value="UniProtKB-KW"/>
</dbReference>
<accession>A0A1B8GPK3</accession>
<evidence type="ECO:0000256" key="3">
    <source>
        <dbReference type="ARBA" id="ARBA00004496"/>
    </source>
</evidence>
<evidence type="ECO:0000256" key="2">
    <source>
        <dbReference type="ARBA" id="ARBA00004123"/>
    </source>
</evidence>
<evidence type="ECO:0000256" key="9">
    <source>
        <dbReference type="ARBA" id="ARBA00025287"/>
    </source>
</evidence>
<feature type="compositionally biased region" description="Low complexity" evidence="11">
    <location>
        <begin position="458"/>
        <end position="471"/>
    </location>
</feature>
<evidence type="ECO:0000313" key="13">
    <source>
        <dbReference type="Proteomes" id="UP000091956"/>
    </source>
</evidence>
<organism evidence="12 13">
    <name type="scientific">Pseudogymnoascus verrucosus</name>
    <dbReference type="NCBI Taxonomy" id="342668"/>
    <lineage>
        <taxon>Eukaryota</taxon>
        <taxon>Fungi</taxon>
        <taxon>Dikarya</taxon>
        <taxon>Ascomycota</taxon>
        <taxon>Pezizomycotina</taxon>
        <taxon>Leotiomycetes</taxon>
        <taxon>Thelebolales</taxon>
        <taxon>Thelebolaceae</taxon>
        <taxon>Pseudogymnoascus</taxon>
    </lineage>
</organism>
<evidence type="ECO:0000256" key="11">
    <source>
        <dbReference type="SAM" id="MobiDB-lite"/>
    </source>
</evidence>
<dbReference type="EC" id="5.2.1.8" evidence="10"/>
<reference evidence="13" key="2">
    <citation type="journal article" date="2018" name="Nat. Commun.">
        <title>Extreme sensitivity to ultraviolet light in the fungal pathogen causing white-nose syndrome of bats.</title>
        <authorList>
            <person name="Palmer J.M."/>
            <person name="Drees K.P."/>
            <person name="Foster J.T."/>
            <person name="Lindner D.L."/>
        </authorList>
    </citation>
    <scope>NUCLEOTIDE SEQUENCE [LARGE SCALE GENOMIC DNA]</scope>
    <source>
        <strain evidence="13">UAMH 10579</strain>
    </source>
</reference>
<keyword evidence="5 10" id="KW-0963">Cytoplasm</keyword>
<dbReference type="AlphaFoldDB" id="A0A1B8GPK3"/>
<dbReference type="CDD" id="cd04087">
    <property type="entry name" value="PTPA"/>
    <property type="match status" value="1"/>
</dbReference>
<comment type="subcellular location">
    <subcellularLocation>
        <location evidence="3 10">Cytoplasm</location>
    </subcellularLocation>
    <subcellularLocation>
        <location evidence="2">Nucleus</location>
    </subcellularLocation>
</comment>
<keyword evidence="8" id="KW-0539">Nucleus</keyword>
<dbReference type="GO" id="GO:0005737">
    <property type="term" value="C:cytoplasm"/>
    <property type="evidence" value="ECO:0007669"/>
    <property type="project" value="UniProtKB-SubCell"/>
</dbReference>
<evidence type="ECO:0000256" key="10">
    <source>
        <dbReference type="RuleBase" id="RU361210"/>
    </source>
</evidence>
<comment type="catalytic activity">
    <reaction evidence="1 10">
        <text>[protein]-peptidylproline (omega=180) = [protein]-peptidylproline (omega=0)</text>
        <dbReference type="Rhea" id="RHEA:16237"/>
        <dbReference type="Rhea" id="RHEA-COMP:10747"/>
        <dbReference type="Rhea" id="RHEA-COMP:10748"/>
        <dbReference type="ChEBI" id="CHEBI:83833"/>
        <dbReference type="ChEBI" id="CHEBI:83834"/>
        <dbReference type="EC" id="5.2.1.8"/>
    </reaction>
</comment>
<protein>
    <recommendedName>
        <fullName evidence="10">Serine/threonine-protein phosphatase 2A activator</fullName>
        <ecNumber evidence="10">5.2.1.8</ecNumber>
    </recommendedName>
    <alternativeName>
        <fullName evidence="10">Phosphotyrosyl phosphatase activator</fullName>
    </alternativeName>
</protein>
<dbReference type="InterPro" id="IPR037218">
    <property type="entry name" value="PTPA_sf"/>
</dbReference>
<dbReference type="PANTHER" id="PTHR10012">
    <property type="entry name" value="SERINE/THREONINE-PROTEIN PHOSPHATASE 2A REGULATORY SUBUNIT B"/>
    <property type="match status" value="1"/>
</dbReference>
<name>A0A1B8GPK3_9PEZI</name>
<dbReference type="GO" id="GO:0007052">
    <property type="term" value="P:mitotic spindle organization"/>
    <property type="evidence" value="ECO:0007669"/>
    <property type="project" value="TreeGrafter"/>
</dbReference>
<keyword evidence="6 10" id="KW-0697">Rotamase</keyword>